<accession>A0AAW3JXE8</accession>
<dbReference type="Proteomes" id="UP000050833">
    <property type="component" value="Unassembled WGS sequence"/>
</dbReference>
<dbReference type="AlphaFoldDB" id="A0AAW3JXE8"/>
<dbReference type="CDD" id="cd01714">
    <property type="entry name" value="ETF_beta"/>
    <property type="match status" value="1"/>
</dbReference>
<dbReference type="InterPro" id="IPR014729">
    <property type="entry name" value="Rossmann-like_a/b/a_fold"/>
</dbReference>
<organism evidence="3 4">
    <name type="scientific">Butyribacter intestini</name>
    <dbReference type="NCBI Taxonomy" id="1703332"/>
    <lineage>
        <taxon>Bacteria</taxon>
        <taxon>Bacillati</taxon>
        <taxon>Bacillota</taxon>
        <taxon>Clostridia</taxon>
        <taxon>Lachnospirales</taxon>
        <taxon>Lachnospiraceae</taxon>
        <taxon>Butyribacter</taxon>
    </lineage>
</organism>
<dbReference type="InterPro" id="IPR012255">
    <property type="entry name" value="ETF_b"/>
</dbReference>
<dbReference type="SUPFAM" id="SSF52402">
    <property type="entry name" value="Adenine nucleotide alpha hydrolases-like"/>
    <property type="match status" value="1"/>
</dbReference>
<dbReference type="GO" id="GO:0009055">
    <property type="term" value="F:electron transfer activity"/>
    <property type="evidence" value="ECO:0007669"/>
    <property type="project" value="InterPro"/>
</dbReference>
<evidence type="ECO:0000313" key="4">
    <source>
        <dbReference type="Proteomes" id="UP000050833"/>
    </source>
</evidence>
<comment type="caution">
    <text evidence="3">The sequence shown here is derived from an EMBL/GenBank/DDBJ whole genome shotgun (WGS) entry which is preliminary data.</text>
</comment>
<dbReference type="PANTHER" id="PTHR21294">
    <property type="entry name" value="ELECTRON TRANSFER FLAVOPROTEIN BETA-SUBUNIT"/>
    <property type="match status" value="1"/>
</dbReference>
<dbReference type="EMBL" id="LLKB01000001">
    <property type="protein sequence ID" value="KQC86636.1"/>
    <property type="molecule type" value="Genomic_DNA"/>
</dbReference>
<proteinExistence type="predicted"/>
<dbReference type="PANTHER" id="PTHR21294:SF17">
    <property type="entry name" value="PROTEIN FIXA"/>
    <property type="match status" value="1"/>
</dbReference>
<dbReference type="RefSeq" id="WP_055942404.1">
    <property type="nucleotide sequence ID" value="NZ_DBGBRS010000186.1"/>
</dbReference>
<protein>
    <recommendedName>
        <fullName evidence="1">Electron transfer flavoprotein small subunit</fullName>
    </recommendedName>
</protein>
<dbReference type="Gene3D" id="3.40.50.620">
    <property type="entry name" value="HUPs"/>
    <property type="match status" value="1"/>
</dbReference>
<dbReference type="SMART" id="SM00893">
    <property type="entry name" value="ETF"/>
    <property type="match status" value="1"/>
</dbReference>
<keyword evidence="4" id="KW-1185">Reference proteome</keyword>
<dbReference type="PIRSF" id="PIRSF000090">
    <property type="entry name" value="Beta-ETF"/>
    <property type="match status" value="1"/>
</dbReference>
<reference evidence="3 4" key="1">
    <citation type="submission" date="2015-10" db="EMBL/GenBank/DDBJ databases">
        <title>Butyribacter intestini gen. nov., sp. nov., a butyric acid-producing bacterium of the family Lachnospiraceae isolated from the human faeces.</title>
        <authorList>
            <person name="Zou Y."/>
            <person name="Xue W."/>
            <person name="Luo G."/>
            <person name="Lv M."/>
        </authorList>
    </citation>
    <scope>NUCLEOTIDE SEQUENCE [LARGE SCALE GENOMIC DNA]</scope>
    <source>
        <strain evidence="3 4">TF01-11</strain>
    </source>
</reference>
<dbReference type="Pfam" id="PF01012">
    <property type="entry name" value="ETF"/>
    <property type="match status" value="1"/>
</dbReference>
<gene>
    <name evidence="3" type="ORF">APZ18_05575</name>
</gene>
<evidence type="ECO:0000313" key="3">
    <source>
        <dbReference type="EMBL" id="KQC86636.1"/>
    </source>
</evidence>
<name>A0AAW3JXE8_9FIRM</name>
<evidence type="ECO:0000256" key="1">
    <source>
        <dbReference type="ARBA" id="ARBA00042002"/>
    </source>
</evidence>
<dbReference type="InterPro" id="IPR014730">
    <property type="entry name" value="ETF_a/b_N"/>
</dbReference>
<evidence type="ECO:0000259" key="2">
    <source>
        <dbReference type="SMART" id="SM00893"/>
    </source>
</evidence>
<dbReference type="InterPro" id="IPR033948">
    <property type="entry name" value="ETF_beta_N"/>
</dbReference>
<feature type="domain" description="Electron transfer flavoprotein alpha/beta-subunit N-terminal" evidence="2">
    <location>
        <begin position="22"/>
        <end position="210"/>
    </location>
</feature>
<sequence length="261" mass="28201">MKIVVCVKQVPDTKGGVKFNPDGTLDRGAMLAIMNPDDKAGLEAALRIKDEYGAEVTVLTMGLPKAEEVLREAIAMGADKGILVTDRVLGGADTWATSTTIAGALRNIDYDLIITGRQAIDGDTAQVGPQISEHLDIPVISYAKDIKIEGDSVVVERQYDDRYHVLKAKMPCLVTALSELNEPRYMTPGGIFDAYDAEITVWGRKDLKDVDDSNIGLAGSPTKIAKASDKVRKGAGEKVTPEDADQAVSYIMDKLKEKHVI</sequence>